<dbReference type="eggNOG" id="ENOG5031RT1">
    <property type="taxonomic scope" value="Bacteria"/>
</dbReference>
<proteinExistence type="predicted"/>
<dbReference type="RefSeq" id="WP_076032524.1">
    <property type="nucleotide sequence ID" value="NZ_CP016896.1"/>
</dbReference>
<evidence type="ECO:0000313" key="2">
    <source>
        <dbReference type="Proteomes" id="UP000185674"/>
    </source>
</evidence>
<protein>
    <recommendedName>
        <fullName evidence="3">Sulfurtransferase complex subunit TusB</fullName>
    </recommendedName>
</protein>
<organism evidence="1 2">
    <name type="scientific">Acinetobacter soli</name>
    <dbReference type="NCBI Taxonomy" id="487316"/>
    <lineage>
        <taxon>Bacteria</taxon>
        <taxon>Pseudomonadati</taxon>
        <taxon>Pseudomonadota</taxon>
        <taxon>Gammaproteobacteria</taxon>
        <taxon>Moraxellales</taxon>
        <taxon>Moraxellaceae</taxon>
        <taxon>Acinetobacter</taxon>
    </lineage>
</organism>
<dbReference type="STRING" id="487316.BEN76_05540"/>
<dbReference type="Proteomes" id="UP000185674">
    <property type="component" value="Chromosome"/>
</dbReference>
<evidence type="ECO:0000313" key="1">
    <source>
        <dbReference type="EMBL" id="APV35509.1"/>
    </source>
</evidence>
<reference evidence="1 2" key="1">
    <citation type="submission" date="2016-08" db="EMBL/GenBank/DDBJ databases">
        <title>Complete genome sequence of Acinetobacter baylyi strain GFJ2.</title>
        <authorList>
            <person name="Tabata M."/>
            <person name="Kuboki S."/>
            <person name="Gibu N."/>
            <person name="Kinouchi Y."/>
            <person name="Vangnai A."/>
            <person name="Kasai D."/>
            <person name="Fukuda M."/>
        </authorList>
    </citation>
    <scope>NUCLEOTIDE SEQUENCE [LARGE SCALE GENOMIC DNA]</scope>
    <source>
        <strain evidence="1 2">GFJ2</strain>
    </source>
</reference>
<name>A0A1P8EH27_9GAMM</name>
<dbReference type="AlphaFoldDB" id="A0A1P8EH27"/>
<sequence length="93" mass="10438">MNNTIYLIQTSFASTASALNKVQQVFVEGDQIVIMGEALSALTSENMRSFQSYYCLNNERTLLNPDLSSAIIPLDYSVFADLVLQYKRSVSFK</sequence>
<gene>
    <name evidence="1" type="ORF">BEN76_05540</name>
</gene>
<evidence type="ECO:0008006" key="3">
    <source>
        <dbReference type="Google" id="ProtNLM"/>
    </source>
</evidence>
<dbReference type="KEGG" id="asol:BEN76_05540"/>
<accession>A0A1P8EH27</accession>
<dbReference type="EMBL" id="CP016896">
    <property type="protein sequence ID" value="APV35509.1"/>
    <property type="molecule type" value="Genomic_DNA"/>
</dbReference>